<keyword evidence="8" id="KW-1185">Reference proteome</keyword>
<dbReference type="SUPFAM" id="SSF46785">
    <property type="entry name" value="Winged helix' DNA-binding domain"/>
    <property type="match status" value="1"/>
</dbReference>
<evidence type="ECO:0000313" key="8">
    <source>
        <dbReference type="Proteomes" id="UP000076079"/>
    </source>
</evidence>
<accession>A0A143PL87</accession>
<evidence type="ECO:0000256" key="1">
    <source>
        <dbReference type="ARBA" id="ARBA00022603"/>
    </source>
</evidence>
<dbReference type="GO" id="GO:0008171">
    <property type="term" value="F:O-methyltransferase activity"/>
    <property type="evidence" value="ECO:0007669"/>
    <property type="project" value="InterPro"/>
</dbReference>
<dbReference type="CDD" id="cd02440">
    <property type="entry name" value="AdoMet_MTases"/>
    <property type="match status" value="1"/>
</dbReference>
<dbReference type="EMBL" id="CP015136">
    <property type="protein sequence ID" value="AMY08980.1"/>
    <property type="molecule type" value="Genomic_DNA"/>
</dbReference>
<feature type="domain" description="O-methyltransferase dimerisation" evidence="6">
    <location>
        <begin position="20"/>
        <end position="94"/>
    </location>
</feature>
<dbReference type="InterPro" id="IPR012967">
    <property type="entry name" value="COMT_dimerisation"/>
</dbReference>
<dbReference type="InterPro" id="IPR036388">
    <property type="entry name" value="WH-like_DNA-bd_sf"/>
</dbReference>
<dbReference type="Pfam" id="PF00891">
    <property type="entry name" value="Methyltransf_2"/>
    <property type="match status" value="1"/>
</dbReference>
<dbReference type="STRING" id="1855912.LuPra_02188"/>
<feature type="active site" description="Proton acceptor" evidence="4">
    <location>
        <position position="254"/>
    </location>
</feature>
<dbReference type="GO" id="GO:0046983">
    <property type="term" value="F:protein dimerization activity"/>
    <property type="evidence" value="ECO:0007669"/>
    <property type="project" value="InterPro"/>
</dbReference>
<keyword evidence="3" id="KW-0949">S-adenosyl-L-methionine</keyword>
<dbReference type="Gene3D" id="3.40.50.150">
    <property type="entry name" value="Vaccinia Virus protein VP39"/>
    <property type="match status" value="1"/>
</dbReference>
<dbReference type="PIRSF" id="PIRSF005739">
    <property type="entry name" value="O-mtase"/>
    <property type="match status" value="1"/>
</dbReference>
<dbReference type="PANTHER" id="PTHR43712:SF2">
    <property type="entry name" value="O-METHYLTRANSFERASE CICE"/>
    <property type="match status" value="1"/>
</dbReference>
<dbReference type="Proteomes" id="UP000076079">
    <property type="component" value="Chromosome"/>
</dbReference>
<organism evidence="7 8">
    <name type="scientific">Luteitalea pratensis</name>
    <dbReference type="NCBI Taxonomy" id="1855912"/>
    <lineage>
        <taxon>Bacteria</taxon>
        <taxon>Pseudomonadati</taxon>
        <taxon>Acidobacteriota</taxon>
        <taxon>Vicinamibacteria</taxon>
        <taxon>Vicinamibacterales</taxon>
        <taxon>Vicinamibacteraceae</taxon>
        <taxon>Luteitalea</taxon>
    </lineage>
</organism>
<gene>
    <name evidence="7" type="primary">tcmN_2</name>
    <name evidence="7" type="ORF">LuPra_02188</name>
</gene>
<reference evidence="8" key="2">
    <citation type="submission" date="2016-04" db="EMBL/GenBank/DDBJ databases">
        <title>First Complete Genome Sequence of a Subdivision 6 Acidobacterium.</title>
        <authorList>
            <person name="Huang S."/>
            <person name="Vieira S."/>
            <person name="Bunk B."/>
            <person name="Riedel T."/>
            <person name="Sproeer C."/>
            <person name="Overmann J."/>
        </authorList>
    </citation>
    <scope>NUCLEOTIDE SEQUENCE [LARGE SCALE GENOMIC DNA]</scope>
    <source>
        <strain evidence="8">DSM 100886 HEG_-6_39</strain>
    </source>
</reference>
<dbReference type="Gene3D" id="1.10.10.10">
    <property type="entry name" value="Winged helix-like DNA-binding domain superfamily/Winged helix DNA-binding domain"/>
    <property type="match status" value="1"/>
</dbReference>
<dbReference type="AlphaFoldDB" id="A0A143PL87"/>
<keyword evidence="2 7" id="KW-0808">Transferase</keyword>
<dbReference type="GO" id="GO:0032259">
    <property type="term" value="P:methylation"/>
    <property type="evidence" value="ECO:0007669"/>
    <property type="project" value="UniProtKB-KW"/>
</dbReference>
<evidence type="ECO:0000256" key="2">
    <source>
        <dbReference type="ARBA" id="ARBA00022679"/>
    </source>
</evidence>
<evidence type="ECO:0000313" key="7">
    <source>
        <dbReference type="EMBL" id="AMY08980.1"/>
    </source>
</evidence>
<dbReference type="OrthoDB" id="7418600at2"/>
<dbReference type="SUPFAM" id="SSF53335">
    <property type="entry name" value="S-adenosyl-L-methionine-dependent methyltransferases"/>
    <property type="match status" value="1"/>
</dbReference>
<dbReference type="PROSITE" id="PS51683">
    <property type="entry name" value="SAM_OMT_II"/>
    <property type="match status" value="1"/>
</dbReference>
<dbReference type="KEGG" id="abac:LuPra_02188"/>
<evidence type="ECO:0000256" key="4">
    <source>
        <dbReference type="PIRSR" id="PIRSR005739-1"/>
    </source>
</evidence>
<dbReference type="InterPro" id="IPR001077">
    <property type="entry name" value="COMT_C"/>
</dbReference>
<proteinExistence type="predicted"/>
<sequence>MSNQPSTNVPFLPPHAQLIQMMAASWVSATVYTAARLALADHLADGPKSAVELAGVTGTHAPSLHRLMRTLAGLGILTEQEGQRFALTPLGQALKTGAPGCARSTLLAFGGQAFWRSWEGMLHSVQTGETGFEQVNGAPVFDYLAKHPEQAAHFSEAMVGFHGAEPPAVAAAYDFSAFKTIVDVGGATGNMLAAVLSRHAGPRGVLFDRPHVVRDALPLLKAHGVESRVAIEEGNFFESVPAGGDAYVLSHIIHDWSEEQCLSILGHCREAIKPDGRLLIVETVLPMGDTPHQGKLQDMVMLVVPGGQERTEAEYVTLLEKARFRLTRVVPTDSVVSVVEAIPI</sequence>
<dbReference type="InterPro" id="IPR036390">
    <property type="entry name" value="WH_DNA-bd_sf"/>
</dbReference>
<evidence type="ECO:0000256" key="3">
    <source>
        <dbReference type="ARBA" id="ARBA00022691"/>
    </source>
</evidence>
<reference evidence="7 8" key="1">
    <citation type="journal article" date="2016" name="Genome Announc.">
        <title>First Complete Genome Sequence of a Subdivision 6 Acidobacterium Strain.</title>
        <authorList>
            <person name="Huang S."/>
            <person name="Vieira S."/>
            <person name="Bunk B."/>
            <person name="Riedel T."/>
            <person name="Sproer C."/>
            <person name="Overmann J."/>
        </authorList>
    </citation>
    <scope>NUCLEOTIDE SEQUENCE [LARGE SCALE GENOMIC DNA]</scope>
    <source>
        <strain evidence="8">DSM 100886 HEG_-6_39</strain>
    </source>
</reference>
<evidence type="ECO:0000259" key="6">
    <source>
        <dbReference type="Pfam" id="PF08100"/>
    </source>
</evidence>
<dbReference type="Pfam" id="PF08100">
    <property type="entry name" value="Dimerisation"/>
    <property type="match status" value="1"/>
</dbReference>
<dbReference type="RefSeq" id="WP_110170759.1">
    <property type="nucleotide sequence ID" value="NZ_CP015136.1"/>
</dbReference>
<keyword evidence="1" id="KW-0489">Methyltransferase</keyword>
<evidence type="ECO:0000259" key="5">
    <source>
        <dbReference type="Pfam" id="PF00891"/>
    </source>
</evidence>
<protein>
    <submittedName>
        <fullName evidence="7">Multifunctional cyclase-dehydratase-3-O-methyl transferase TcmN</fullName>
    </submittedName>
</protein>
<dbReference type="InterPro" id="IPR029063">
    <property type="entry name" value="SAM-dependent_MTases_sf"/>
</dbReference>
<dbReference type="InterPro" id="IPR016461">
    <property type="entry name" value="COMT-like"/>
</dbReference>
<name>A0A143PL87_LUTPR</name>
<dbReference type="PATRIC" id="fig|1813736.3.peg.2297"/>
<dbReference type="PANTHER" id="PTHR43712">
    <property type="entry name" value="PUTATIVE (AFU_ORTHOLOGUE AFUA_4G14580)-RELATED"/>
    <property type="match status" value="1"/>
</dbReference>
<feature type="domain" description="O-methyltransferase C-terminal" evidence="5">
    <location>
        <begin position="118"/>
        <end position="325"/>
    </location>
</feature>